<organism evidence="2 3">
    <name type="scientific">Gimesia chilikensis</name>
    <dbReference type="NCBI Taxonomy" id="2605989"/>
    <lineage>
        <taxon>Bacteria</taxon>
        <taxon>Pseudomonadati</taxon>
        <taxon>Planctomycetota</taxon>
        <taxon>Planctomycetia</taxon>
        <taxon>Planctomycetales</taxon>
        <taxon>Planctomycetaceae</taxon>
        <taxon>Gimesia</taxon>
    </lineage>
</organism>
<evidence type="ECO:0000259" key="1">
    <source>
        <dbReference type="Pfam" id="PF09346"/>
    </source>
</evidence>
<gene>
    <name evidence="2" type="ORF">V6x_42970</name>
</gene>
<dbReference type="Proteomes" id="UP000320722">
    <property type="component" value="Chromosome"/>
</dbReference>
<dbReference type="InterPro" id="IPR018958">
    <property type="entry name" value="Knr4/Smi1-like_dom"/>
</dbReference>
<feature type="domain" description="Knr4/Smi1-like" evidence="1">
    <location>
        <begin position="15"/>
        <end position="147"/>
    </location>
</feature>
<dbReference type="InterPro" id="IPR037883">
    <property type="entry name" value="Knr4/Smi1-like_sf"/>
</dbReference>
<accession>A0A517WH34</accession>
<dbReference type="RefSeq" id="WP_145042333.1">
    <property type="nucleotide sequence ID" value="NZ_CP036347.1"/>
</dbReference>
<dbReference type="Gene3D" id="3.40.1580.10">
    <property type="entry name" value="SMI1/KNR4-like"/>
    <property type="match status" value="1"/>
</dbReference>
<evidence type="ECO:0000313" key="3">
    <source>
        <dbReference type="Proteomes" id="UP000320722"/>
    </source>
</evidence>
<proteinExistence type="predicted"/>
<protein>
    <submittedName>
        <fullName evidence="2">SMI1 / KNR4 family protein</fullName>
    </submittedName>
</protein>
<dbReference type="Pfam" id="PF09346">
    <property type="entry name" value="SMI1_KNR4"/>
    <property type="match status" value="1"/>
</dbReference>
<name>A0A517WH34_9PLAN</name>
<dbReference type="SUPFAM" id="SSF160631">
    <property type="entry name" value="SMI1/KNR4-like"/>
    <property type="match status" value="1"/>
</dbReference>
<sequence length="170" mass="18914">MWDLNEPAWNDTLTGTMLSDAESHLNVRFPADYVSALREKNGGTTLGEYIPLPKQEILSHLAPYVDHGHISITGINGIGNGHGSVLKTEYMTEEWKLPGGFVLLDGDGHTWIAFDYRKTKSEPAIVFLESESGDILYVAENFSQLFSNLVTHESLFDEDGEFIGLLPENQ</sequence>
<reference evidence="2 3" key="1">
    <citation type="submission" date="2019-02" db="EMBL/GenBank/DDBJ databases">
        <title>Deep-cultivation of Planctomycetes and their phenomic and genomic characterization uncovers novel biology.</title>
        <authorList>
            <person name="Wiegand S."/>
            <person name="Jogler M."/>
            <person name="Boedeker C."/>
            <person name="Pinto D."/>
            <person name="Vollmers J."/>
            <person name="Rivas-Marin E."/>
            <person name="Kohn T."/>
            <person name="Peeters S.H."/>
            <person name="Heuer A."/>
            <person name="Rast P."/>
            <person name="Oberbeckmann S."/>
            <person name="Bunk B."/>
            <person name="Jeske O."/>
            <person name="Meyerdierks A."/>
            <person name="Storesund J.E."/>
            <person name="Kallscheuer N."/>
            <person name="Luecker S."/>
            <person name="Lage O.M."/>
            <person name="Pohl T."/>
            <person name="Merkel B.J."/>
            <person name="Hornburger P."/>
            <person name="Mueller R.-W."/>
            <person name="Bruemmer F."/>
            <person name="Labrenz M."/>
            <person name="Spormann A.M."/>
            <person name="Op den Camp H."/>
            <person name="Overmann J."/>
            <person name="Amann R."/>
            <person name="Jetten M.S.M."/>
            <person name="Mascher T."/>
            <person name="Medema M.H."/>
            <person name="Devos D.P."/>
            <person name="Kaster A.-K."/>
            <person name="Ovreas L."/>
            <person name="Rohde M."/>
            <person name="Galperin M.Y."/>
            <person name="Jogler C."/>
        </authorList>
    </citation>
    <scope>NUCLEOTIDE SEQUENCE [LARGE SCALE GENOMIC DNA]</scope>
    <source>
        <strain evidence="2 3">V6</strain>
    </source>
</reference>
<dbReference type="AlphaFoldDB" id="A0A517WH34"/>
<dbReference type="EMBL" id="CP036347">
    <property type="protein sequence ID" value="QDU04569.1"/>
    <property type="molecule type" value="Genomic_DNA"/>
</dbReference>
<evidence type="ECO:0000313" key="2">
    <source>
        <dbReference type="EMBL" id="QDU04569.1"/>
    </source>
</evidence>